<organism evidence="2 3">
    <name type="scientific">Flectobacillus roseus</name>
    <dbReference type="NCBI Taxonomy" id="502259"/>
    <lineage>
        <taxon>Bacteria</taxon>
        <taxon>Pseudomonadati</taxon>
        <taxon>Bacteroidota</taxon>
        <taxon>Cytophagia</taxon>
        <taxon>Cytophagales</taxon>
        <taxon>Flectobacillaceae</taxon>
        <taxon>Flectobacillus</taxon>
    </lineage>
</organism>
<evidence type="ECO:0000313" key="2">
    <source>
        <dbReference type="EMBL" id="MDI9857974.1"/>
    </source>
</evidence>
<feature type="chain" id="PRO_5047373732" description="Lipocalin-like domain-containing protein" evidence="1">
    <location>
        <begin position="23"/>
        <end position="150"/>
    </location>
</feature>
<name>A0ABT6Y334_9BACT</name>
<evidence type="ECO:0000313" key="3">
    <source>
        <dbReference type="Proteomes" id="UP001236507"/>
    </source>
</evidence>
<dbReference type="PROSITE" id="PS51257">
    <property type="entry name" value="PROKAR_LIPOPROTEIN"/>
    <property type="match status" value="1"/>
</dbReference>
<evidence type="ECO:0000256" key="1">
    <source>
        <dbReference type="SAM" id="SignalP"/>
    </source>
</evidence>
<gene>
    <name evidence="2" type="ORF">QM524_02015</name>
</gene>
<sequence length="150" mass="16231">MKNLFICLAVLTTLFSSCKSNDNPTPTKTKTEYISAKTWIIDNLTVNGIIMLYQKGNTQNLYDLSKVTFNLNSNGTVTGTDNNGTAITGGTWAFNSDQSKVVLTNVTIQGGLALSSEFTLIQLNDTNFDIQGNVSYMGQTGNAVVKMIAK</sequence>
<feature type="signal peptide" evidence="1">
    <location>
        <begin position="1"/>
        <end position="22"/>
    </location>
</feature>
<reference evidence="2 3" key="1">
    <citation type="submission" date="2023-05" db="EMBL/GenBank/DDBJ databases">
        <title>Novel species of genus Flectobacillus isolated from stream in China.</title>
        <authorList>
            <person name="Lu H."/>
        </authorList>
    </citation>
    <scope>NUCLEOTIDE SEQUENCE [LARGE SCALE GENOMIC DNA]</scope>
    <source>
        <strain evidence="2 3">KCTC 42575</strain>
    </source>
</reference>
<comment type="caution">
    <text evidence="2">The sequence shown here is derived from an EMBL/GenBank/DDBJ whole genome shotgun (WGS) entry which is preliminary data.</text>
</comment>
<accession>A0ABT6Y334</accession>
<protein>
    <recommendedName>
        <fullName evidence="4">Lipocalin-like domain-containing protein</fullName>
    </recommendedName>
</protein>
<keyword evidence="1" id="KW-0732">Signal</keyword>
<dbReference type="RefSeq" id="WP_283343248.1">
    <property type="nucleotide sequence ID" value="NZ_JASHIF010000002.1"/>
</dbReference>
<dbReference type="EMBL" id="JASHIF010000002">
    <property type="protein sequence ID" value="MDI9857974.1"/>
    <property type="molecule type" value="Genomic_DNA"/>
</dbReference>
<proteinExistence type="predicted"/>
<dbReference type="Proteomes" id="UP001236507">
    <property type="component" value="Unassembled WGS sequence"/>
</dbReference>
<keyword evidence="3" id="KW-1185">Reference proteome</keyword>
<evidence type="ECO:0008006" key="4">
    <source>
        <dbReference type="Google" id="ProtNLM"/>
    </source>
</evidence>